<feature type="domain" description="N-acetylmuramoyl-L-alanine amidase" evidence="1">
    <location>
        <begin position="81"/>
        <end position="238"/>
    </location>
</feature>
<dbReference type="Proteomes" id="UP001317822">
    <property type="component" value="Chromosome"/>
</dbReference>
<dbReference type="InterPro" id="IPR002502">
    <property type="entry name" value="Amidase_domain"/>
</dbReference>
<dbReference type="SUPFAM" id="SSF55846">
    <property type="entry name" value="N-acetylmuramoyl-L-alanine amidase-like"/>
    <property type="match status" value="1"/>
</dbReference>
<evidence type="ECO:0000313" key="2">
    <source>
        <dbReference type="EMBL" id="BDU18273.1"/>
    </source>
</evidence>
<keyword evidence="3" id="KW-1185">Reference proteome</keyword>
<dbReference type="RefSeq" id="WP_281780141.1">
    <property type="nucleotide sequence ID" value="NZ_AP027041.1"/>
</dbReference>
<protein>
    <submittedName>
        <fullName evidence="2">Peptidoglycan recognition protein family protein</fullName>
    </submittedName>
</protein>
<gene>
    <name evidence="2" type="ORF">LA521A_34740</name>
</gene>
<dbReference type="InterPro" id="IPR036505">
    <property type="entry name" value="Amidase/PGRP_sf"/>
</dbReference>
<reference evidence="2 3" key="1">
    <citation type="journal article" date="2023" name="Int. J. Syst. Evol. Microbiol.">
        <title>Physiological and genomic analyses of cobalamin (vitamin B12)-auxotrophy of Lysobacter auxotrophicus sp. nov., a methionine-auxotrophic chitinolytic bacterium isolated from chitin-treated soil.</title>
        <authorList>
            <person name="Saito A."/>
            <person name="Dohra H."/>
            <person name="Hamada M."/>
            <person name="Moriuchi R."/>
            <person name="Kotsuchibashi Y."/>
            <person name="Mori K."/>
        </authorList>
    </citation>
    <scope>NUCLEOTIDE SEQUENCE [LARGE SCALE GENOMIC DNA]</scope>
    <source>
        <strain evidence="2 3">5-21a</strain>
    </source>
</reference>
<dbReference type="Gene3D" id="3.40.80.10">
    <property type="entry name" value="Peptidoglycan recognition protein-like"/>
    <property type="match status" value="1"/>
</dbReference>
<sequence length="258" mass="29066">MTFRTRDVSGGPFDTTENLRRVSDEPGKVETIKARINNPAATREAIIVTLRRSGIAFQERSQWKAKAEDPARSDGPDWDYTCLVLHHAGNSYSCNADDLDQLRRVEATDMTKFGYMSYHYAISCTGTIYEARDIRFKGSHVSKGNTGRIGIVLLNDFSDPGEAYEEEYKEKSRLERLKNAPELVRDRVDAGANPPPPVQVRSLAQLVYTLKSYFPIRMLGGHREFQRLANHEGRACPGRLGMAVVDALRAEFRLEAPQ</sequence>
<name>A0ABM8DI62_9GAMM</name>
<dbReference type="EMBL" id="AP027041">
    <property type="protein sequence ID" value="BDU18273.1"/>
    <property type="molecule type" value="Genomic_DNA"/>
</dbReference>
<accession>A0ABM8DI62</accession>
<evidence type="ECO:0000259" key="1">
    <source>
        <dbReference type="Pfam" id="PF01510"/>
    </source>
</evidence>
<dbReference type="CDD" id="cd06583">
    <property type="entry name" value="PGRP"/>
    <property type="match status" value="1"/>
</dbReference>
<dbReference type="Pfam" id="PF01510">
    <property type="entry name" value="Amidase_2"/>
    <property type="match status" value="1"/>
</dbReference>
<evidence type="ECO:0000313" key="3">
    <source>
        <dbReference type="Proteomes" id="UP001317822"/>
    </source>
</evidence>
<proteinExistence type="predicted"/>
<organism evidence="2 3">
    <name type="scientific">Lysobacter auxotrophicus</name>
    <dbReference type="NCBI Taxonomy" id="2992573"/>
    <lineage>
        <taxon>Bacteria</taxon>
        <taxon>Pseudomonadati</taxon>
        <taxon>Pseudomonadota</taxon>
        <taxon>Gammaproteobacteria</taxon>
        <taxon>Lysobacterales</taxon>
        <taxon>Lysobacteraceae</taxon>
        <taxon>Lysobacter</taxon>
    </lineage>
</organism>